<evidence type="ECO:0000256" key="1">
    <source>
        <dbReference type="SAM" id="MobiDB-lite"/>
    </source>
</evidence>
<proteinExistence type="predicted"/>
<organism evidence="2 3">
    <name type="scientific">Streptomyces angustmyceticus</name>
    <dbReference type="NCBI Taxonomy" id="285578"/>
    <lineage>
        <taxon>Bacteria</taxon>
        <taxon>Bacillati</taxon>
        <taxon>Actinomycetota</taxon>
        <taxon>Actinomycetes</taxon>
        <taxon>Kitasatosporales</taxon>
        <taxon>Streptomycetaceae</taxon>
        <taxon>Streptomyces</taxon>
    </lineage>
</organism>
<comment type="caution">
    <text evidence="2">The sequence shown here is derived from an EMBL/GenBank/DDBJ whole genome shotgun (WGS) entry which is preliminary data.</text>
</comment>
<gene>
    <name evidence="2" type="ORF">San01_43890</name>
</gene>
<dbReference type="EMBL" id="BLAG01000012">
    <property type="protein sequence ID" value="GES31902.1"/>
    <property type="molecule type" value="Genomic_DNA"/>
</dbReference>
<sequence length="72" mass="7545">MVGLVMRKRDRIRGTGVEIEVAVGRQEGQGHGWSSLMGTLTKAVTGEVIGSGGAEPLRGTPRPPDQRCAASD</sequence>
<name>A0A5J4LIP1_9ACTN</name>
<accession>A0A5J4LIP1</accession>
<dbReference type="Proteomes" id="UP000325598">
    <property type="component" value="Unassembled WGS sequence"/>
</dbReference>
<evidence type="ECO:0000313" key="3">
    <source>
        <dbReference type="Proteomes" id="UP000325598"/>
    </source>
</evidence>
<reference evidence="2 3" key="1">
    <citation type="submission" date="2019-10" db="EMBL/GenBank/DDBJ databases">
        <title>Whole genome shotgun sequence of Streptomyces angustmyceticus NBRC 3934.</title>
        <authorList>
            <person name="Hosoyama A."/>
            <person name="Ichikawa N."/>
            <person name="Kimura A."/>
            <person name="Kitahashi Y."/>
            <person name="Komaki H."/>
            <person name="Uohara A."/>
        </authorList>
    </citation>
    <scope>NUCLEOTIDE SEQUENCE [LARGE SCALE GENOMIC DNA]</scope>
    <source>
        <strain evidence="2 3">NBRC 3934</strain>
    </source>
</reference>
<keyword evidence="3" id="KW-1185">Reference proteome</keyword>
<feature type="region of interest" description="Disordered" evidence="1">
    <location>
        <begin position="49"/>
        <end position="72"/>
    </location>
</feature>
<protein>
    <submittedName>
        <fullName evidence="2">Uncharacterized protein</fullName>
    </submittedName>
</protein>
<dbReference type="AlphaFoldDB" id="A0A5J4LIP1"/>
<evidence type="ECO:0000313" key="2">
    <source>
        <dbReference type="EMBL" id="GES31902.1"/>
    </source>
</evidence>